<keyword evidence="2" id="KW-0285">Flavoprotein</keyword>
<dbReference type="EMBL" id="CP053708">
    <property type="protein sequence ID" value="QKE89977.1"/>
    <property type="molecule type" value="Genomic_DNA"/>
</dbReference>
<evidence type="ECO:0000259" key="5">
    <source>
        <dbReference type="PROSITE" id="PS50902"/>
    </source>
</evidence>
<dbReference type="SUPFAM" id="SSF52218">
    <property type="entry name" value="Flavoproteins"/>
    <property type="match status" value="1"/>
</dbReference>
<evidence type="ECO:0000313" key="6">
    <source>
        <dbReference type="EMBL" id="QKE89977.1"/>
    </source>
</evidence>
<dbReference type="PANTHER" id="PTHR30546:SF23">
    <property type="entry name" value="FLAVOPROTEIN-LIKE PROTEIN YCP4-RELATED"/>
    <property type="match status" value="1"/>
</dbReference>
<dbReference type="NCBIfam" id="NF002999">
    <property type="entry name" value="PRK03767.1"/>
    <property type="match status" value="1"/>
</dbReference>
<dbReference type="NCBIfam" id="TIGR01755">
    <property type="entry name" value="flav_wrbA"/>
    <property type="match status" value="1"/>
</dbReference>
<organism evidence="6 7">
    <name type="scientific">Lichenicola cladoniae</name>
    <dbReference type="NCBI Taxonomy" id="1484109"/>
    <lineage>
        <taxon>Bacteria</taxon>
        <taxon>Pseudomonadati</taxon>
        <taxon>Pseudomonadota</taxon>
        <taxon>Alphaproteobacteria</taxon>
        <taxon>Acetobacterales</taxon>
        <taxon>Acetobacteraceae</taxon>
        <taxon>Lichenicola</taxon>
    </lineage>
</organism>
<dbReference type="InterPro" id="IPR005025">
    <property type="entry name" value="FMN_Rdtase-like_dom"/>
</dbReference>
<dbReference type="GO" id="GO:0016020">
    <property type="term" value="C:membrane"/>
    <property type="evidence" value="ECO:0007669"/>
    <property type="project" value="TreeGrafter"/>
</dbReference>
<dbReference type="EC" id="1.6.5.2" evidence="6"/>
<reference evidence="6 7" key="1">
    <citation type="journal article" date="2014" name="World J. Microbiol. Biotechnol.">
        <title>Biodiversity and physiological characteristics of Antarctic and Arctic lichens-associated bacteria.</title>
        <authorList>
            <person name="Lee Y.M."/>
            <person name="Kim E.H."/>
            <person name="Lee H.K."/>
            <person name="Hong S.G."/>
        </authorList>
    </citation>
    <scope>NUCLEOTIDE SEQUENCE [LARGE SCALE GENOMIC DNA]</scope>
    <source>
        <strain evidence="6 7">PAMC 26569</strain>
    </source>
</reference>
<dbReference type="GO" id="GO:0010181">
    <property type="term" value="F:FMN binding"/>
    <property type="evidence" value="ECO:0007669"/>
    <property type="project" value="InterPro"/>
</dbReference>
<dbReference type="PANTHER" id="PTHR30546">
    <property type="entry name" value="FLAVODOXIN-RELATED PROTEIN WRBA-RELATED"/>
    <property type="match status" value="1"/>
</dbReference>
<evidence type="ECO:0000256" key="2">
    <source>
        <dbReference type="ARBA" id="ARBA00022630"/>
    </source>
</evidence>
<dbReference type="AlphaFoldDB" id="A0A6M8HNX1"/>
<gene>
    <name evidence="6" type="primary">wrbA</name>
    <name evidence="6" type="ORF">HN018_07890</name>
</gene>
<evidence type="ECO:0000256" key="3">
    <source>
        <dbReference type="ARBA" id="ARBA00022643"/>
    </source>
</evidence>
<dbReference type="Pfam" id="PF03358">
    <property type="entry name" value="FMN_red"/>
    <property type="match status" value="1"/>
</dbReference>
<proteinExistence type="inferred from homology"/>
<sequence>MPVKLLIVFYSRTGSTEKLAVAAAEAARADGAEVRLRRAREVVPASVLDKAPDWRKQADRMNGLYPEPETDDTLWADAILFGTPCYFGAMATELKAFLDQLGPQWKKGELAGKVGGAFASVSWPHGGSEVVTLSLYAPMAHLGMIIVPTGYTDEVMLEAGSPYGASTVVGAENRPPREEDLAAIRHQGRRMVKIAAALAAGDAATG</sequence>
<dbReference type="InterPro" id="IPR008254">
    <property type="entry name" value="Flavodoxin/NO_synth"/>
</dbReference>
<keyword evidence="4 6" id="KW-0560">Oxidoreductase</keyword>
<keyword evidence="3" id="KW-0288">FMN</keyword>
<accession>A0A6M8HNX1</accession>
<dbReference type="RefSeq" id="WP_171835052.1">
    <property type="nucleotide sequence ID" value="NZ_CP053708.1"/>
</dbReference>
<evidence type="ECO:0000256" key="4">
    <source>
        <dbReference type="ARBA" id="ARBA00023002"/>
    </source>
</evidence>
<dbReference type="InterPro" id="IPR010089">
    <property type="entry name" value="Flavoprotein_WrbA-like"/>
</dbReference>
<dbReference type="InterPro" id="IPR029039">
    <property type="entry name" value="Flavoprotein-like_sf"/>
</dbReference>
<protein>
    <submittedName>
        <fullName evidence="6">NAD(P)H:quinone oxidoreductase</fullName>
        <ecNumber evidence="6">1.6.5.2</ecNumber>
    </submittedName>
</protein>
<dbReference type="GO" id="GO:0003955">
    <property type="term" value="F:NAD(P)H dehydrogenase (quinone) activity"/>
    <property type="evidence" value="ECO:0007669"/>
    <property type="project" value="UniProtKB-EC"/>
</dbReference>
<dbReference type="KEGG" id="lck:HN018_07890"/>
<comment type="similarity">
    <text evidence="1">Belongs to the WrbA family.</text>
</comment>
<dbReference type="FunFam" id="3.40.50.360:FF:000001">
    <property type="entry name" value="NAD(P)H dehydrogenase (Quinone) FQR1-like"/>
    <property type="match status" value="1"/>
</dbReference>
<evidence type="ECO:0000313" key="7">
    <source>
        <dbReference type="Proteomes" id="UP000500767"/>
    </source>
</evidence>
<keyword evidence="7" id="KW-1185">Reference proteome</keyword>
<dbReference type="Gene3D" id="3.40.50.360">
    <property type="match status" value="1"/>
</dbReference>
<dbReference type="PROSITE" id="PS50902">
    <property type="entry name" value="FLAVODOXIN_LIKE"/>
    <property type="match status" value="1"/>
</dbReference>
<name>A0A6M8HNX1_9PROT</name>
<evidence type="ECO:0000256" key="1">
    <source>
        <dbReference type="ARBA" id="ARBA00006961"/>
    </source>
</evidence>
<feature type="domain" description="Flavodoxin-like" evidence="5">
    <location>
        <begin position="5"/>
        <end position="192"/>
    </location>
</feature>
<dbReference type="Proteomes" id="UP000500767">
    <property type="component" value="Chromosome"/>
</dbReference>